<dbReference type="RefSeq" id="WP_310233446.1">
    <property type="nucleotide sequence ID" value="NZ_JAVDWO010000003.1"/>
</dbReference>
<reference evidence="2 3" key="1">
    <citation type="submission" date="2023-07" db="EMBL/GenBank/DDBJ databases">
        <title>Sorghum-associated microbial communities from plants grown in Nebraska, USA.</title>
        <authorList>
            <person name="Schachtman D."/>
        </authorList>
    </citation>
    <scope>NUCLEOTIDE SEQUENCE [LARGE SCALE GENOMIC DNA]</scope>
    <source>
        <strain evidence="2 3">4099</strain>
    </source>
</reference>
<dbReference type="Gene3D" id="3.10.450.50">
    <property type="match status" value="1"/>
</dbReference>
<dbReference type="Proteomes" id="UP001256588">
    <property type="component" value="Unassembled WGS sequence"/>
</dbReference>
<evidence type="ECO:0000313" key="3">
    <source>
        <dbReference type="Proteomes" id="UP001256588"/>
    </source>
</evidence>
<dbReference type="InterPro" id="IPR032710">
    <property type="entry name" value="NTF2-like_dom_sf"/>
</dbReference>
<name>A0ABU1XUH1_9GAMM</name>
<gene>
    <name evidence="2" type="ORF">J2W68_001122</name>
</gene>
<dbReference type="EMBL" id="JAVDWO010000003">
    <property type="protein sequence ID" value="MDR7192414.1"/>
    <property type="molecule type" value="Genomic_DNA"/>
</dbReference>
<proteinExistence type="predicted"/>
<comment type="caution">
    <text evidence="2">The sequence shown here is derived from an EMBL/GenBank/DDBJ whole genome shotgun (WGS) entry which is preliminary data.</text>
</comment>
<evidence type="ECO:0000259" key="1">
    <source>
        <dbReference type="Pfam" id="PF12680"/>
    </source>
</evidence>
<protein>
    <recommendedName>
        <fullName evidence="1">SnoaL-like domain-containing protein</fullName>
    </recommendedName>
</protein>
<keyword evidence="3" id="KW-1185">Reference proteome</keyword>
<organism evidence="2 3">
    <name type="scientific">Luteimonas terrae</name>
    <dbReference type="NCBI Taxonomy" id="1530191"/>
    <lineage>
        <taxon>Bacteria</taxon>
        <taxon>Pseudomonadati</taxon>
        <taxon>Pseudomonadota</taxon>
        <taxon>Gammaproteobacteria</taxon>
        <taxon>Lysobacterales</taxon>
        <taxon>Lysobacteraceae</taxon>
        <taxon>Luteimonas</taxon>
    </lineage>
</organism>
<dbReference type="InterPro" id="IPR037401">
    <property type="entry name" value="SnoaL-like"/>
</dbReference>
<accession>A0ABU1XUH1</accession>
<evidence type="ECO:0000313" key="2">
    <source>
        <dbReference type="EMBL" id="MDR7192414.1"/>
    </source>
</evidence>
<sequence>MHTLDLPEPIAAYFEADRLDGQALARCFNDDGVVLDEGHTQRGPAQIADWKTAMDAKYAATARPHTVAQDGRAHVVTCNVSGAFPGSPVDLRYTFTLARGRIASLEIAP</sequence>
<dbReference type="Pfam" id="PF12680">
    <property type="entry name" value="SnoaL_2"/>
    <property type="match status" value="1"/>
</dbReference>
<feature type="domain" description="SnoaL-like" evidence="1">
    <location>
        <begin position="17"/>
        <end position="103"/>
    </location>
</feature>
<dbReference type="SUPFAM" id="SSF54427">
    <property type="entry name" value="NTF2-like"/>
    <property type="match status" value="1"/>
</dbReference>